<sequence>MRTLVPHDRHHILFDAVDHLHDRVQGVVRVIIHAYFLGHVSIFIQLEHAALQVMLTLDHHTVYVFLGLESLIGYGLFVISYVLFHTKLDVLQHVQAHELGQIVLQTLLHLSNTILFHVLEHLVGHPVAQSVLKEVDPYKLEVARVFQNGHHVKLLALVQGNVYVYLFYYLIVVEADLLPLGILARSVYT</sequence>
<protein>
    <submittedName>
        <fullName evidence="1">Uncharacterized protein</fullName>
    </submittedName>
</protein>
<dbReference type="EMBL" id="KT626571">
    <property type="protein sequence ID" value="AMO27679.1"/>
    <property type="molecule type" value="Genomic_DNA"/>
</dbReference>
<reference evidence="1" key="1">
    <citation type="submission" date="2015-08" db="EMBL/GenBank/DDBJ databases">
        <title>Geographic isolates of Lymantria dispar multiple nucleopolyhedrovirus: Genomic analysis and biological activity against different host strains of Lymantria dispar.</title>
        <authorList>
            <person name="Harrison R.L."/>
            <person name="Rowley D.L."/>
            <person name="Keena M.A."/>
        </authorList>
    </citation>
    <scope>NUCLEOTIDE SEQUENCE</scope>
    <source>
        <strain evidence="1">3041</strain>
    </source>
</reference>
<evidence type="ECO:0000313" key="1">
    <source>
        <dbReference type="EMBL" id="AMO27679.1"/>
    </source>
</evidence>
<organism evidence="1">
    <name type="scientific">Lymantria dispar multicapsid nuclear polyhedrosis virus</name>
    <name type="common">LdMNPV</name>
    <dbReference type="NCBI Taxonomy" id="10449"/>
    <lineage>
        <taxon>Viruses</taxon>
        <taxon>Viruses incertae sedis</taxon>
        <taxon>Naldaviricetes</taxon>
        <taxon>Lefavirales</taxon>
        <taxon>Baculoviridae</taxon>
        <taxon>Alphabaculovirus</taxon>
        <taxon>Alphabaculovirus lydisparis</taxon>
    </lineage>
</organism>
<accession>A0A140HQN2</accession>
<name>A0A140HQN2_NPVLD</name>
<proteinExistence type="predicted"/>
<organismHost>
    <name type="scientific">Lepidoptera</name>
    <name type="common">moths &amp; butterflies</name>
    <dbReference type="NCBI Taxonomy" id="7088"/>
</organismHost>